<accession>A0AB38BJX4</accession>
<proteinExistence type="predicted"/>
<name>A0AB38BJX4_9LACT</name>
<dbReference type="Proteomes" id="UP000195947">
    <property type="component" value="Unassembled WGS sequence"/>
</dbReference>
<evidence type="ECO:0000313" key="2">
    <source>
        <dbReference type="EMBL" id="SFI01843.1"/>
    </source>
</evidence>
<reference evidence="1 3" key="1">
    <citation type="submission" date="2016-02" db="EMBL/GenBank/DDBJ databases">
        <authorList>
            <person name="Strepis N."/>
        </authorList>
    </citation>
    <scope>NUCLEOTIDE SEQUENCE [LARGE SCALE GENOMIC DNA]</scope>
    <source>
        <strain evidence="1">Trichococcus flocculiformis</strain>
    </source>
</reference>
<gene>
    <name evidence="2" type="ORF">SAMN04488507_103628</name>
    <name evidence="1" type="ORF">TFLO_2620</name>
</gene>
<dbReference type="RefSeq" id="WP_086990314.1">
    <property type="nucleotide sequence ID" value="NZ_FJMZ01000040.1"/>
</dbReference>
<keyword evidence="3" id="KW-1185">Reference proteome</keyword>
<evidence type="ECO:0000313" key="4">
    <source>
        <dbReference type="Proteomes" id="UP000199686"/>
    </source>
</evidence>
<comment type="caution">
    <text evidence="2">The sequence shown here is derived from an EMBL/GenBank/DDBJ whole genome shotgun (WGS) entry which is preliminary data.</text>
</comment>
<reference evidence="2 4" key="2">
    <citation type="submission" date="2016-10" db="EMBL/GenBank/DDBJ databases">
        <authorList>
            <person name="Varghese N."/>
            <person name="Submissions S."/>
        </authorList>
    </citation>
    <scope>NUCLEOTIDE SEQUENCE [LARGE SCALE GENOMIC DNA]</scope>
    <source>
        <strain evidence="2 4">DSM 2094</strain>
    </source>
</reference>
<sequence>MGKLQYVMDLMHRDFGCSTNSADYATESILLFRNELDRNLLPDFFDEINIEKEVLVDYYAVDEYIVYIITDATNREWKLLGVLKDNKLTFHKAFV</sequence>
<dbReference type="EMBL" id="FJMZ01000040">
    <property type="protein sequence ID" value="CZR01186.1"/>
    <property type="molecule type" value="Genomic_DNA"/>
</dbReference>
<evidence type="ECO:0000313" key="1">
    <source>
        <dbReference type="EMBL" id="CZR01186.1"/>
    </source>
</evidence>
<dbReference type="Proteomes" id="UP000199686">
    <property type="component" value="Unassembled WGS sequence"/>
</dbReference>
<protein>
    <submittedName>
        <fullName evidence="2">Uncharacterized protein</fullName>
    </submittedName>
</protein>
<evidence type="ECO:0000313" key="3">
    <source>
        <dbReference type="Proteomes" id="UP000195947"/>
    </source>
</evidence>
<organism evidence="2 4">
    <name type="scientific">Trichococcus flocculiformis</name>
    <dbReference type="NCBI Taxonomy" id="82803"/>
    <lineage>
        <taxon>Bacteria</taxon>
        <taxon>Bacillati</taxon>
        <taxon>Bacillota</taxon>
        <taxon>Bacilli</taxon>
        <taxon>Lactobacillales</taxon>
        <taxon>Carnobacteriaceae</taxon>
        <taxon>Trichococcus</taxon>
    </lineage>
</organism>
<dbReference type="EMBL" id="FOQC01000036">
    <property type="protein sequence ID" value="SFI01843.1"/>
    <property type="molecule type" value="Genomic_DNA"/>
</dbReference>
<dbReference type="AlphaFoldDB" id="A0AB38BJX4"/>